<evidence type="ECO:0000256" key="1">
    <source>
        <dbReference type="ARBA" id="ARBA00022598"/>
    </source>
</evidence>
<dbReference type="EMBL" id="JAMKFB020000008">
    <property type="protein sequence ID" value="KAL0186354.1"/>
    <property type="molecule type" value="Genomic_DNA"/>
</dbReference>
<evidence type="ECO:0000256" key="2">
    <source>
        <dbReference type="ARBA" id="ARBA00022832"/>
    </source>
</evidence>
<evidence type="ECO:0000256" key="3">
    <source>
        <dbReference type="ARBA" id="ARBA00026121"/>
    </source>
</evidence>
<proteinExistence type="predicted"/>
<protein>
    <recommendedName>
        <fullName evidence="3">long-chain-fatty-acid--CoA ligase</fullName>
        <ecNumber evidence="3">6.2.1.3</ecNumber>
    </recommendedName>
</protein>
<keyword evidence="6" id="KW-1185">Reference proteome</keyword>
<gene>
    <name evidence="5" type="ORF">M9458_018024</name>
</gene>
<dbReference type="GO" id="GO:0004467">
    <property type="term" value="F:long-chain fatty acid-CoA ligase activity"/>
    <property type="evidence" value="ECO:0007669"/>
    <property type="project" value="UniProtKB-EC"/>
</dbReference>
<dbReference type="InterPro" id="IPR000873">
    <property type="entry name" value="AMP-dep_synth/lig_dom"/>
</dbReference>
<evidence type="ECO:0000313" key="6">
    <source>
        <dbReference type="Proteomes" id="UP001529510"/>
    </source>
</evidence>
<comment type="caution">
    <text evidence="5">The sequence shown here is derived from an EMBL/GenBank/DDBJ whole genome shotgun (WGS) entry which is preliminary data.</text>
</comment>
<accession>A0ABD0QJF0</accession>
<dbReference type="Proteomes" id="UP001529510">
    <property type="component" value="Unassembled WGS sequence"/>
</dbReference>
<keyword evidence="1" id="KW-0436">Ligase</keyword>
<keyword evidence="2" id="KW-0276">Fatty acid metabolism</keyword>
<evidence type="ECO:0000313" key="5">
    <source>
        <dbReference type="EMBL" id="KAL0186354.1"/>
    </source>
</evidence>
<dbReference type="Pfam" id="PF00501">
    <property type="entry name" value="AMP-binding"/>
    <property type="match status" value="1"/>
</dbReference>
<dbReference type="PANTHER" id="PTHR43272:SF36">
    <property type="entry name" value="LONG-CHAIN-FATTY-ACID--COA LIGASE"/>
    <property type="match status" value="1"/>
</dbReference>
<sequence length="93" mass="10289">WVIAELACYTFSMALVPLYDTLGLEAMVHILNLAEISMVICDKEDKAESLLNNKEKGVTPTLSCLVLFNPFSAALLERGRKCGVEILQLSQIM</sequence>
<evidence type="ECO:0000259" key="4">
    <source>
        <dbReference type="Pfam" id="PF00501"/>
    </source>
</evidence>
<dbReference type="PANTHER" id="PTHR43272">
    <property type="entry name" value="LONG-CHAIN-FATTY-ACID--COA LIGASE"/>
    <property type="match status" value="1"/>
</dbReference>
<dbReference type="Gene3D" id="3.40.50.980">
    <property type="match status" value="1"/>
</dbReference>
<feature type="non-terminal residue" evidence="5">
    <location>
        <position position="93"/>
    </location>
</feature>
<dbReference type="SUPFAM" id="SSF56801">
    <property type="entry name" value="Acetyl-CoA synthetase-like"/>
    <property type="match status" value="1"/>
</dbReference>
<feature type="domain" description="AMP-dependent synthetase/ligase" evidence="4">
    <location>
        <begin position="1"/>
        <end position="74"/>
    </location>
</feature>
<keyword evidence="2" id="KW-0443">Lipid metabolism</keyword>
<dbReference type="AlphaFoldDB" id="A0ABD0QJF0"/>
<reference evidence="5 6" key="1">
    <citation type="submission" date="2024-05" db="EMBL/GenBank/DDBJ databases">
        <title>Genome sequencing and assembly of Indian major carp, Cirrhinus mrigala (Hamilton, 1822).</title>
        <authorList>
            <person name="Mohindra V."/>
            <person name="Chowdhury L.M."/>
            <person name="Lal K."/>
            <person name="Jena J.K."/>
        </authorList>
    </citation>
    <scope>NUCLEOTIDE SEQUENCE [LARGE SCALE GENOMIC DNA]</scope>
    <source>
        <strain evidence="5">CM1030</strain>
        <tissue evidence="5">Blood</tissue>
    </source>
</reference>
<organism evidence="5 6">
    <name type="scientific">Cirrhinus mrigala</name>
    <name type="common">Mrigala</name>
    <dbReference type="NCBI Taxonomy" id="683832"/>
    <lineage>
        <taxon>Eukaryota</taxon>
        <taxon>Metazoa</taxon>
        <taxon>Chordata</taxon>
        <taxon>Craniata</taxon>
        <taxon>Vertebrata</taxon>
        <taxon>Euteleostomi</taxon>
        <taxon>Actinopterygii</taxon>
        <taxon>Neopterygii</taxon>
        <taxon>Teleostei</taxon>
        <taxon>Ostariophysi</taxon>
        <taxon>Cypriniformes</taxon>
        <taxon>Cyprinidae</taxon>
        <taxon>Labeoninae</taxon>
        <taxon>Labeonini</taxon>
        <taxon>Cirrhinus</taxon>
    </lineage>
</organism>
<dbReference type="EC" id="6.2.1.3" evidence="3"/>
<name>A0ABD0QJF0_CIRMR</name>
<feature type="non-terminal residue" evidence="5">
    <location>
        <position position="1"/>
    </location>
</feature>